<protein>
    <submittedName>
        <fullName evidence="4">Uncharacterized conserved protein, DUF305 family</fullName>
    </submittedName>
</protein>
<dbReference type="Pfam" id="PF03713">
    <property type="entry name" value="DUF305"/>
    <property type="match status" value="1"/>
</dbReference>
<keyword evidence="5" id="KW-1185">Reference proteome</keyword>
<keyword evidence="2" id="KW-0732">Signal</keyword>
<dbReference type="InterPro" id="IPR005183">
    <property type="entry name" value="DUF305_CopM-like"/>
</dbReference>
<feature type="chain" id="PRO_5045248518" evidence="2">
    <location>
        <begin position="20"/>
        <end position="209"/>
    </location>
</feature>
<proteinExistence type="predicted"/>
<dbReference type="PANTHER" id="PTHR36933">
    <property type="entry name" value="SLL0788 PROTEIN"/>
    <property type="match status" value="1"/>
</dbReference>
<sequence length="209" mass="22190">MWWRRVVMVLALGSLAVGCSDEPPERATGESTPPVIVPGGPGEPAATRSVAPSAARPATRPNAADTTYVQMMITHHRQALDMAALAPQRAGDEQVRGLAARISDAQGPEIAAMRAWLERTGQAEQHGGHDHASMPGMATPEQLAALRAASGGEFDRQFLRLMIAHHEGAVTMATDVLTRGVDVFVQEMAQDVIATQTAEITRMRALLGG</sequence>
<evidence type="ECO:0000259" key="3">
    <source>
        <dbReference type="Pfam" id="PF03713"/>
    </source>
</evidence>
<feature type="region of interest" description="Disordered" evidence="1">
    <location>
        <begin position="21"/>
        <end position="48"/>
    </location>
</feature>
<dbReference type="RefSeq" id="WP_253674770.1">
    <property type="nucleotide sequence ID" value="NZ_JAMTCP010000077.1"/>
</dbReference>
<dbReference type="Proteomes" id="UP001205311">
    <property type="component" value="Unassembled WGS sequence"/>
</dbReference>
<comment type="caution">
    <text evidence="4">The sequence shown here is derived from an EMBL/GenBank/DDBJ whole genome shotgun (WGS) entry which is preliminary data.</text>
</comment>
<organism evidence="4 5">
    <name type="scientific">Streptoalloteichus tenebrarius (strain ATCC 17920 / DSM 40477 / JCM 4838 / CBS 697.72 / NBRC 16177 / NCIMB 11028 / NRRL B-12390 / A12253. 1 / ISP 5477)</name>
    <name type="common">Streptomyces tenebrarius</name>
    <dbReference type="NCBI Taxonomy" id="1933"/>
    <lineage>
        <taxon>Bacteria</taxon>
        <taxon>Bacillati</taxon>
        <taxon>Actinomycetota</taxon>
        <taxon>Actinomycetes</taxon>
        <taxon>Pseudonocardiales</taxon>
        <taxon>Pseudonocardiaceae</taxon>
        <taxon>Streptoalloteichus</taxon>
    </lineage>
</organism>
<reference evidence="4 5" key="1">
    <citation type="submission" date="2022-06" db="EMBL/GenBank/DDBJ databases">
        <title>Genomic Encyclopedia of Archaeal and Bacterial Type Strains, Phase II (KMG-II): from individual species to whole genera.</title>
        <authorList>
            <person name="Goeker M."/>
        </authorList>
    </citation>
    <scope>NUCLEOTIDE SEQUENCE [LARGE SCALE GENOMIC DNA]</scope>
    <source>
        <strain evidence="4 5">DSM 40477</strain>
    </source>
</reference>
<accession>A0ABT1I4A4</accession>
<feature type="domain" description="DUF305" evidence="3">
    <location>
        <begin position="65"/>
        <end position="207"/>
    </location>
</feature>
<evidence type="ECO:0000313" key="4">
    <source>
        <dbReference type="EMBL" id="MCP2262556.1"/>
    </source>
</evidence>
<dbReference type="EMBL" id="JAMTCP010000077">
    <property type="protein sequence ID" value="MCP2262556.1"/>
    <property type="molecule type" value="Genomic_DNA"/>
</dbReference>
<gene>
    <name evidence="4" type="ORF">LX15_006296</name>
</gene>
<dbReference type="PROSITE" id="PS51257">
    <property type="entry name" value="PROKAR_LIPOPROTEIN"/>
    <property type="match status" value="1"/>
</dbReference>
<dbReference type="InterPro" id="IPR012347">
    <property type="entry name" value="Ferritin-like"/>
</dbReference>
<evidence type="ECO:0000256" key="1">
    <source>
        <dbReference type="SAM" id="MobiDB-lite"/>
    </source>
</evidence>
<dbReference type="Gene3D" id="1.20.1260.10">
    <property type="match status" value="1"/>
</dbReference>
<feature type="signal peptide" evidence="2">
    <location>
        <begin position="1"/>
        <end position="19"/>
    </location>
</feature>
<evidence type="ECO:0000256" key="2">
    <source>
        <dbReference type="SAM" id="SignalP"/>
    </source>
</evidence>
<dbReference type="PANTHER" id="PTHR36933:SF1">
    <property type="entry name" value="SLL0788 PROTEIN"/>
    <property type="match status" value="1"/>
</dbReference>
<evidence type="ECO:0000313" key="5">
    <source>
        <dbReference type="Proteomes" id="UP001205311"/>
    </source>
</evidence>
<name>A0ABT1I4A4_STRSD</name>